<dbReference type="AlphaFoldDB" id="A0AA48HCZ5"/>
<evidence type="ECO:0000313" key="2">
    <source>
        <dbReference type="EMBL" id="BDU75993.1"/>
    </source>
</evidence>
<organism evidence="2 3">
    <name type="scientific">Mesoterricola sediminis</name>
    <dbReference type="NCBI Taxonomy" id="2927980"/>
    <lineage>
        <taxon>Bacteria</taxon>
        <taxon>Pseudomonadati</taxon>
        <taxon>Acidobacteriota</taxon>
        <taxon>Holophagae</taxon>
        <taxon>Holophagales</taxon>
        <taxon>Holophagaceae</taxon>
        <taxon>Mesoterricola</taxon>
    </lineage>
</organism>
<dbReference type="EMBL" id="AP027081">
    <property type="protein sequence ID" value="BDU75993.1"/>
    <property type="molecule type" value="Genomic_DNA"/>
</dbReference>
<keyword evidence="3" id="KW-1185">Reference proteome</keyword>
<name>A0AA48HCZ5_9BACT</name>
<protein>
    <recommendedName>
        <fullName evidence="1">DUF4139 domain-containing protein</fullName>
    </recommendedName>
</protein>
<dbReference type="PANTHER" id="PTHR38075">
    <property type="entry name" value="DUF4139 DOMAIN-CONTAINING PROTEIN"/>
    <property type="match status" value="1"/>
</dbReference>
<dbReference type="InterPro" id="IPR037291">
    <property type="entry name" value="DUF4139"/>
</dbReference>
<accession>A0AA48HCZ5</accession>
<dbReference type="RefSeq" id="WP_316411183.1">
    <property type="nucleotide sequence ID" value="NZ_AP027081.1"/>
</dbReference>
<dbReference type="PANTHER" id="PTHR38075:SF1">
    <property type="entry name" value="DUF4139 DOMAIN-CONTAINING PROTEIN"/>
    <property type="match status" value="1"/>
</dbReference>
<reference evidence="2" key="1">
    <citation type="journal article" date="2023" name="Int. J. Syst. Evol. Microbiol.">
        <title>Mesoterricola silvestris gen. nov., sp. nov., Mesoterricola sediminis sp. nov., Geothrix oryzae sp. nov., Geothrix edaphica sp. nov., Geothrix rubra sp. nov., and Geothrix limicola sp. nov., six novel members of Acidobacteriota isolated from soils.</title>
        <authorList>
            <person name="Itoh H."/>
            <person name="Sugisawa Y."/>
            <person name="Mise K."/>
            <person name="Xu Z."/>
            <person name="Kuniyasu M."/>
            <person name="Ushijima N."/>
            <person name="Kawano K."/>
            <person name="Kobayashi E."/>
            <person name="Shiratori Y."/>
            <person name="Masuda Y."/>
            <person name="Senoo K."/>
        </authorList>
    </citation>
    <scope>NUCLEOTIDE SEQUENCE</scope>
    <source>
        <strain evidence="2">W786</strain>
    </source>
</reference>
<feature type="domain" description="DUF4139" evidence="1">
    <location>
        <begin position="201"/>
        <end position="521"/>
    </location>
</feature>
<evidence type="ECO:0000259" key="1">
    <source>
        <dbReference type="Pfam" id="PF13598"/>
    </source>
</evidence>
<proteinExistence type="predicted"/>
<dbReference type="Pfam" id="PF13598">
    <property type="entry name" value="DUF4139"/>
    <property type="match status" value="1"/>
</dbReference>
<evidence type="ECO:0000313" key="3">
    <source>
        <dbReference type="Proteomes" id="UP001228113"/>
    </source>
</evidence>
<dbReference type="KEGG" id="msea:METESE_09510"/>
<dbReference type="Proteomes" id="UP001228113">
    <property type="component" value="Chromosome"/>
</dbReference>
<sequence length="574" mass="62295">MKIAPYAIPLACLVLQGQETRTTAKDRLNLGATFYQNGIAVIRDTRRIDLPSGRSRLAFGDLLPTIRAKSATLVDVANEVQILERNYIFDLLSPRALLEKSLGSPAWVMGKDGSRDATGSLASLPLLRPALRRDADPLARIARLPRAFVQAPDPNVVIATQQGFRPASPGEVAFAQVPGSLRPSPTLLQDVLAPSPGPRNLTLIYSATDLKWSANYVANLDPDGSHLDLTVFATVENEGDAALPDTTLQLVAGLPTLVDDDPPPDPDAPRLDTATVECVAATAAGPPAFKEEKVSEYPVFTLDRPVSIPARSKKQLLLLQGRRIPLEQTLLAESPYPDYAMDSASAFMDSETFQPEPGQVSFSPLPILPRGPEDGAAAYGQAWEQINEGERQMAQWTARHHPRVQRVGRLINSPKSHLGRALPAGDLEIRYRDPSGFEFPIPESVGAATTFPMTPSGETLELPLGPARGFKVDRRPIEKRAIHSNQGKGHGERQIAWTYTIEVEVSSALATPSLVTVREPVHAQATLLRSSRRGMRSGTNAFDFPLKVPAHGKALLRYTVRTAPEPVANDESHD</sequence>
<gene>
    <name evidence="2" type="ORF">METESE_09510</name>
</gene>